<keyword evidence="10" id="KW-1185">Reference proteome</keyword>
<reference evidence="9 10" key="1">
    <citation type="submission" date="2016-04" db="EMBL/GenBank/DDBJ databases">
        <title>The genome of Intoshia linei affirms orthonectids as highly simplified spiralians.</title>
        <authorList>
            <person name="Mikhailov K.V."/>
            <person name="Slusarev G.S."/>
            <person name="Nikitin M.A."/>
            <person name="Logacheva M.D."/>
            <person name="Penin A."/>
            <person name="Aleoshin V."/>
            <person name="Panchin Y.V."/>
        </authorList>
    </citation>
    <scope>NUCLEOTIDE SEQUENCE [LARGE SCALE GENOMIC DNA]</scope>
    <source>
        <strain evidence="9">Intl2013</strain>
        <tissue evidence="9">Whole animal</tissue>
    </source>
</reference>
<comment type="caution">
    <text evidence="9">The sequence shown here is derived from an EMBL/GenBank/DDBJ whole genome shotgun (WGS) entry which is preliminary data.</text>
</comment>
<dbReference type="InterPro" id="IPR026299">
    <property type="entry name" value="MRP-S31"/>
</dbReference>
<dbReference type="Proteomes" id="UP000078046">
    <property type="component" value="Unassembled WGS sequence"/>
</dbReference>
<evidence type="ECO:0000313" key="9">
    <source>
        <dbReference type="EMBL" id="OAF68453.1"/>
    </source>
</evidence>
<dbReference type="AlphaFoldDB" id="A0A177B4A8"/>
<dbReference type="OrthoDB" id="5989925at2759"/>
<keyword evidence="6" id="KW-0687">Ribonucleoprotein</keyword>
<evidence type="ECO:0000256" key="1">
    <source>
        <dbReference type="ARBA" id="ARBA00004173"/>
    </source>
</evidence>
<keyword evidence="4" id="KW-0689">Ribosomal protein</keyword>
<name>A0A177B4A8_9BILA</name>
<accession>A0A177B4A8</accession>
<proteinExistence type="inferred from homology"/>
<protein>
    <recommendedName>
        <fullName evidence="7">Small ribosomal subunit protein mS31</fullName>
    </recommendedName>
    <alternativeName>
        <fullName evidence="8">28S ribosomal protein S31, mitochondrial</fullName>
    </alternativeName>
</protein>
<dbReference type="PANTHER" id="PTHR13231">
    <property type="entry name" value="MITOCHONDRIAL RIBOSOMAL PROTEIN S31"/>
    <property type="match status" value="1"/>
</dbReference>
<evidence type="ECO:0000256" key="6">
    <source>
        <dbReference type="ARBA" id="ARBA00023274"/>
    </source>
</evidence>
<keyword evidence="3" id="KW-0809">Transit peptide</keyword>
<evidence type="ECO:0000313" key="10">
    <source>
        <dbReference type="Proteomes" id="UP000078046"/>
    </source>
</evidence>
<sequence length="211" mass="24355">MLSVKILSSLNRCMSKSNRILFNLIDDITGKLDDDGKSKMNKDLKNKLKSQINSEPSKFDIKKAKNDANSLINIIQDMSAFVKSDTDEMETLNVRDVGTKKSAPSNLGLFDGPKTGLFRHSASKQNADQKTLFEELSDKNFEENVPFHQHIFFDLSKFPKKGPVRDFIQLVAYGLSHNKHFTVQEKRDHINWYQNYFQENKQVIDDMVQYE</sequence>
<dbReference type="Pfam" id="PF15433">
    <property type="entry name" value="MRP-S31"/>
    <property type="match status" value="1"/>
</dbReference>
<dbReference type="PANTHER" id="PTHR13231:SF3">
    <property type="entry name" value="SMALL RIBOSOMAL SUBUNIT PROTEIN MS31"/>
    <property type="match status" value="1"/>
</dbReference>
<dbReference type="EMBL" id="LWCA01000444">
    <property type="protein sequence ID" value="OAF68453.1"/>
    <property type="molecule type" value="Genomic_DNA"/>
</dbReference>
<evidence type="ECO:0000256" key="3">
    <source>
        <dbReference type="ARBA" id="ARBA00022946"/>
    </source>
</evidence>
<evidence type="ECO:0000256" key="4">
    <source>
        <dbReference type="ARBA" id="ARBA00022980"/>
    </source>
</evidence>
<dbReference type="GO" id="GO:0005763">
    <property type="term" value="C:mitochondrial small ribosomal subunit"/>
    <property type="evidence" value="ECO:0007669"/>
    <property type="project" value="InterPro"/>
</dbReference>
<organism evidence="9 10">
    <name type="scientific">Intoshia linei</name>
    <dbReference type="NCBI Taxonomy" id="1819745"/>
    <lineage>
        <taxon>Eukaryota</taxon>
        <taxon>Metazoa</taxon>
        <taxon>Spiralia</taxon>
        <taxon>Lophotrochozoa</taxon>
        <taxon>Mesozoa</taxon>
        <taxon>Orthonectida</taxon>
        <taxon>Rhopaluridae</taxon>
        <taxon>Intoshia</taxon>
    </lineage>
</organism>
<evidence type="ECO:0000256" key="7">
    <source>
        <dbReference type="ARBA" id="ARBA00035133"/>
    </source>
</evidence>
<gene>
    <name evidence="9" type="ORF">A3Q56_03806</name>
</gene>
<comment type="subcellular location">
    <subcellularLocation>
        <location evidence="1">Mitochondrion</location>
    </subcellularLocation>
</comment>
<dbReference type="GO" id="GO:0003735">
    <property type="term" value="F:structural constituent of ribosome"/>
    <property type="evidence" value="ECO:0007669"/>
    <property type="project" value="InterPro"/>
</dbReference>
<evidence type="ECO:0000256" key="5">
    <source>
        <dbReference type="ARBA" id="ARBA00023128"/>
    </source>
</evidence>
<evidence type="ECO:0000256" key="8">
    <source>
        <dbReference type="ARBA" id="ARBA00035363"/>
    </source>
</evidence>
<comment type="similarity">
    <text evidence="2">Belongs to the mitochondrion-specific ribosomal protein mS31 family.</text>
</comment>
<evidence type="ECO:0000256" key="2">
    <source>
        <dbReference type="ARBA" id="ARBA00011057"/>
    </source>
</evidence>
<keyword evidence="5" id="KW-0496">Mitochondrion</keyword>